<evidence type="ECO:0000256" key="2">
    <source>
        <dbReference type="ARBA" id="ARBA00022553"/>
    </source>
</evidence>
<evidence type="ECO:0000313" key="6">
    <source>
        <dbReference type="Proteomes" id="UP001642464"/>
    </source>
</evidence>
<dbReference type="SUPFAM" id="SSF53335">
    <property type="entry name" value="S-adenosyl-L-methionine-dependent methyltransferases"/>
    <property type="match status" value="1"/>
</dbReference>
<sequence length="1104" mass="121571">MASIAEADIDLNQNAFLLIHGWTVGPLLLEFTGRLLETCRTAKTVSQVASETEAHEGPLAITLRSCSALGFLKFNPSDATYVVAEAAELEELEEVFASKGEQLWSIYRDSQAPFKIPSEQCTRCLELWEAMCSETTMSKSLGLLLKGIALSPLLTSITYHARWNEQGLDLGRQEFPLDFRAFSGEAFLLKTLGRIFQELGIGQVQSTGEVTVSPRGYLGLQRVYSYYVPSSYAPLLSRFPHVLFENPAWGFNAEAEEEDSEIHVDRTLNVVGSGAQHTTLFKDLLGHVNQVFDNEKFTEQPDFVIDTGCGDGHLLQCIYEHVRDHTPRGKVLEEHPLVMVGVDFNEKSRIATACNLEKHQVPHRVIAGDIGKPSALIAQLKRKKVNPKKCLHVRSFLDHDRPYIPARDPILPESALAAFVRAQLADFVHLDKEGAPIAPLELFASLVEHMMRWGDAMEGSFGLCMLEVMQLDVPTTRRYLKECVSFHFDIVQCLSRQYMVSAVAFALSCAMAGLFPTDCRAVQTYPEAGGYCRMMNQHLVRKPYRIRLAEVSDLPALEKLEQKAWAPSLQASAEVLRQRLERSFANFLCELDGEVVAVLYTQRIASVDAVDSQKFMEISASHDPHGAVLQLIAISADPDIAPQHMGLGSELRSFALLLAQLDPSLETVIGVTRCSDGPGEGTSMSSYVAAHEQGLRSDKTLGFHTGSGAQILGLVPDFRPEDVATQGIGVLIQYDLKNWSTSSGVKGPEVTSTSRKEGGGGGKACSALERFREVLGEMQHPLEEDQLQTGFFMLGLDSLELLRVLNRMSAWAHRALPASFLLDFPSVSEAAAELERMAPNGASGSAADPATATLGPELDVMKEVFAELRCPLTEEKLSLGFFQLGIDSLEMNRITKRLSAWLGRELPSTSLLDFPSVRALASELDRRRSGGSAAAAPARRDGDGAPSGGYDAKDAKVPIDKELLIQVQKKFKEKYSSAQNKKKIAGLVSKFSSNKSAYLKALEPLRVELEGSALLSLGVIEDLQSKSVEKGRRDVERSLKIFRRFQEVSEHEQEVLKLLDLLPDIGSEMVRTCDSCDILGRNNPIFQGVDHDGLLLFSEKPVMV</sequence>
<keyword evidence="6" id="KW-1185">Reference proteome</keyword>
<dbReference type="Gene3D" id="3.40.630.30">
    <property type="match status" value="1"/>
</dbReference>
<dbReference type="PROSITE" id="PS00012">
    <property type="entry name" value="PHOSPHOPANTETHEINE"/>
    <property type="match status" value="2"/>
</dbReference>
<dbReference type="InterPro" id="IPR029063">
    <property type="entry name" value="SAM-dependent_MTases_sf"/>
</dbReference>
<dbReference type="Gene3D" id="1.10.1200.10">
    <property type="entry name" value="ACP-like"/>
    <property type="match status" value="2"/>
</dbReference>
<evidence type="ECO:0000259" key="4">
    <source>
        <dbReference type="PROSITE" id="PS50075"/>
    </source>
</evidence>
<dbReference type="InterPro" id="IPR056393">
    <property type="entry name" value="AprA-like_MT2"/>
</dbReference>
<reference evidence="5 6" key="1">
    <citation type="submission" date="2024-02" db="EMBL/GenBank/DDBJ databases">
        <authorList>
            <person name="Chen Y."/>
            <person name="Shah S."/>
            <person name="Dougan E. K."/>
            <person name="Thang M."/>
            <person name="Chan C."/>
        </authorList>
    </citation>
    <scope>NUCLEOTIDE SEQUENCE [LARGE SCALE GENOMIC DNA]</scope>
</reference>
<dbReference type="Proteomes" id="UP001642464">
    <property type="component" value="Unassembled WGS sequence"/>
</dbReference>
<protein>
    <submittedName>
        <fullName evidence="5">Phthiocerol synthesis polyketide synthase type I PpsB</fullName>
    </submittedName>
</protein>
<keyword evidence="1" id="KW-0596">Phosphopantetheine</keyword>
<dbReference type="InterPro" id="IPR006162">
    <property type="entry name" value="Ppantetheine_attach_site"/>
</dbReference>
<dbReference type="SMART" id="SM00823">
    <property type="entry name" value="PKS_PP"/>
    <property type="match status" value="2"/>
</dbReference>
<dbReference type="InterPro" id="IPR020806">
    <property type="entry name" value="PKS_PP-bd"/>
</dbReference>
<organism evidence="5 6">
    <name type="scientific">Durusdinium trenchii</name>
    <dbReference type="NCBI Taxonomy" id="1381693"/>
    <lineage>
        <taxon>Eukaryota</taxon>
        <taxon>Sar</taxon>
        <taxon>Alveolata</taxon>
        <taxon>Dinophyceae</taxon>
        <taxon>Suessiales</taxon>
        <taxon>Symbiodiniaceae</taxon>
        <taxon>Durusdinium</taxon>
    </lineage>
</organism>
<dbReference type="PROSITE" id="PS50075">
    <property type="entry name" value="CARRIER"/>
    <property type="match status" value="1"/>
</dbReference>
<gene>
    <name evidence="5" type="ORF">SCF082_LOCUS19927</name>
</gene>
<feature type="region of interest" description="Disordered" evidence="3">
    <location>
        <begin position="743"/>
        <end position="763"/>
    </location>
</feature>
<dbReference type="EMBL" id="CAXAMM010013758">
    <property type="protein sequence ID" value="CAK9032116.1"/>
    <property type="molecule type" value="Genomic_DNA"/>
</dbReference>
<comment type="caution">
    <text evidence="5">The sequence shown here is derived from an EMBL/GenBank/DDBJ whole genome shotgun (WGS) entry which is preliminary data.</text>
</comment>
<name>A0ABP0KYX7_9DINO</name>
<dbReference type="Pfam" id="PF00550">
    <property type="entry name" value="PP-binding"/>
    <property type="match status" value="2"/>
</dbReference>
<feature type="domain" description="Carrier" evidence="4">
    <location>
        <begin position="851"/>
        <end position="928"/>
    </location>
</feature>
<accession>A0ABP0KYX7</accession>
<dbReference type="InterPro" id="IPR009081">
    <property type="entry name" value="PP-bd_ACP"/>
</dbReference>
<evidence type="ECO:0000256" key="3">
    <source>
        <dbReference type="SAM" id="MobiDB-lite"/>
    </source>
</evidence>
<proteinExistence type="predicted"/>
<dbReference type="Pfam" id="PF23525">
    <property type="entry name" value="Methyltransf_36"/>
    <property type="match status" value="1"/>
</dbReference>
<feature type="region of interest" description="Disordered" evidence="3">
    <location>
        <begin position="928"/>
        <end position="953"/>
    </location>
</feature>
<evidence type="ECO:0000256" key="1">
    <source>
        <dbReference type="ARBA" id="ARBA00022450"/>
    </source>
</evidence>
<dbReference type="InterPro" id="IPR036736">
    <property type="entry name" value="ACP-like_sf"/>
</dbReference>
<evidence type="ECO:0000313" key="5">
    <source>
        <dbReference type="EMBL" id="CAK9032116.1"/>
    </source>
</evidence>
<keyword evidence="2" id="KW-0597">Phosphoprotein</keyword>
<dbReference type="SUPFAM" id="SSF47336">
    <property type="entry name" value="ACP-like"/>
    <property type="match status" value="2"/>
</dbReference>
<dbReference type="SUPFAM" id="SSF55729">
    <property type="entry name" value="Acyl-CoA N-acyltransferases (Nat)"/>
    <property type="match status" value="1"/>
</dbReference>
<dbReference type="InterPro" id="IPR016181">
    <property type="entry name" value="Acyl_CoA_acyltransferase"/>
</dbReference>